<keyword evidence="3" id="KW-1185">Reference proteome</keyword>
<dbReference type="AlphaFoldDB" id="A0A167XN23"/>
<organism evidence="2 3">
    <name type="scientific">Athelia psychrophila</name>
    <dbReference type="NCBI Taxonomy" id="1759441"/>
    <lineage>
        <taxon>Eukaryota</taxon>
        <taxon>Fungi</taxon>
        <taxon>Dikarya</taxon>
        <taxon>Basidiomycota</taxon>
        <taxon>Agaricomycotina</taxon>
        <taxon>Agaricomycetes</taxon>
        <taxon>Agaricomycetidae</taxon>
        <taxon>Atheliales</taxon>
        <taxon>Atheliaceae</taxon>
        <taxon>Athelia</taxon>
    </lineage>
</organism>
<evidence type="ECO:0000313" key="3">
    <source>
        <dbReference type="Proteomes" id="UP000076532"/>
    </source>
</evidence>
<dbReference type="Proteomes" id="UP000076532">
    <property type="component" value="Unassembled WGS sequence"/>
</dbReference>
<proteinExistence type="predicted"/>
<sequence length="62" mass="6838">MGRAGTPRASPRLAVVSAPTATAATADWACPTQAYHESSRDWDRDATWQYRGPPPLQQQQQQ</sequence>
<evidence type="ECO:0000256" key="1">
    <source>
        <dbReference type="SAM" id="MobiDB-lite"/>
    </source>
</evidence>
<protein>
    <submittedName>
        <fullName evidence="2">Uncharacterized protein</fullName>
    </submittedName>
</protein>
<dbReference type="EMBL" id="KV417752">
    <property type="protein sequence ID" value="KZP07388.1"/>
    <property type="molecule type" value="Genomic_DNA"/>
</dbReference>
<feature type="compositionally biased region" description="Basic and acidic residues" evidence="1">
    <location>
        <begin position="37"/>
        <end position="46"/>
    </location>
</feature>
<gene>
    <name evidence="2" type="ORF">FIBSPDRAFT_875484</name>
</gene>
<feature type="region of interest" description="Disordered" evidence="1">
    <location>
        <begin position="34"/>
        <end position="62"/>
    </location>
</feature>
<accession>A0A167XN23</accession>
<name>A0A167XN23_9AGAM</name>
<reference evidence="2 3" key="1">
    <citation type="journal article" date="2016" name="Mol. Biol. Evol.">
        <title>Comparative Genomics of Early-Diverging Mushroom-Forming Fungi Provides Insights into the Origins of Lignocellulose Decay Capabilities.</title>
        <authorList>
            <person name="Nagy L.G."/>
            <person name="Riley R."/>
            <person name="Tritt A."/>
            <person name="Adam C."/>
            <person name="Daum C."/>
            <person name="Floudas D."/>
            <person name="Sun H."/>
            <person name="Yadav J.S."/>
            <person name="Pangilinan J."/>
            <person name="Larsson K.H."/>
            <person name="Matsuura K."/>
            <person name="Barry K."/>
            <person name="Labutti K."/>
            <person name="Kuo R."/>
            <person name="Ohm R.A."/>
            <person name="Bhattacharya S.S."/>
            <person name="Shirouzu T."/>
            <person name="Yoshinaga Y."/>
            <person name="Martin F.M."/>
            <person name="Grigoriev I.V."/>
            <person name="Hibbett D.S."/>
        </authorList>
    </citation>
    <scope>NUCLEOTIDE SEQUENCE [LARGE SCALE GENOMIC DNA]</scope>
    <source>
        <strain evidence="2 3">CBS 109695</strain>
    </source>
</reference>
<evidence type="ECO:0000313" key="2">
    <source>
        <dbReference type="EMBL" id="KZP07388.1"/>
    </source>
</evidence>